<keyword evidence="1" id="KW-0547">Nucleotide-binding</keyword>
<evidence type="ECO:0000313" key="8">
    <source>
        <dbReference type="Proteomes" id="UP001412239"/>
    </source>
</evidence>
<evidence type="ECO:0000256" key="2">
    <source>
        <dbReference type="ARBA" id="ARBA00022824"/>
    </source>
</evidence>
<feature type="region of interest" description="Disordered" evidence="5">
    <location>
        <begin position="617"/>
        <end position="657"/>
    </location>
</feature>
<evidence type="ECO:0000313" key="7">
    <source>
        <dbReference type="EMBL" id="CUS08929.1"/>
    </source>
</evidence>
<dbReference type="PANTHER" id="PTHR45639">
    <property type="entry name" value="HSC70CB, ISOFORM G-RELATED"/>
    <property type="match status" value="1"/>
</dbReference>
<feature type="compositionally biased region" description="Basic and acidic residues" evidence="5">
    <location>
        <begin position="934"/>
        <end position="953"/>
    </location>
</feature>
<evidence type="ECO:0008006" key="9">
    <source>
        <dbReference type="Google" id="ProtNLM"/>
    </source>
</evidence>
<evidence type="ECO:0000256" key="3">
    <source>
        <dbReference type="ARBA" id="ARBA00022840"/>
    </source>
</evidence>
<evidence type="ECO:0000256" key="1">
    <source>
        <dbReference type="ARBA" id="ARBA00022741"/>
    </source>
</evidence>
<dbReference type="AlphaFoldDB" id="A0A292PN04"/>
<name>A0A292PN04_9PEZI</name>
<dbReference type="Pfam" id="PF00012">
    <property type="entry name" value="HSP70"/>
    <property type="match status" value="1"/>
</dbReference>
<dbReference type="Gene3D" id="3.90.640.10">
    <property type="entry name" value="Actin, Chain A, domain 4"/>
    <property type="match status" value="1"/>
</dbReference>
<evidence type="ECO:0000256" key="5">
    <source>
        <dbReference type="SAM" id="MobiDB-lite"/>
    </source>
</evidence>
<dbReference type="Gene3D" id="2.60.34.10">
    <property type="entry name" value="Substrate Binding Domain Of DNAk, Chain A, domain 1"/>
    <property type="match status" value="1"/>
</dbReference>
<evidence type="ECO:0000256" key="4">
    <source>
        <dbReference type="ARBA" id="ARBA00023186"/>
    </source>
</evidence>
<feature type="compositionally biased region" description="Acidic residues" evidence="5">
    <location>
        <begin position="917"/>
        <end position="933"/>
    </location>
</feature>
<dbReference type="SUPFAM" id="SSF53067">
    <property type="entry name" value="Actin-like ATPase domain"/>
    <property type="match status" value="2"/>
</dbReference>
<feature type="compositionally biased region" description="Basic and acidic residues" evidence="5">
    <location>
        <begin position="896"/>
        <end position="916"/>
    </location>
</feature>
<dbReference type="Gene3D" id="1.20.1270.10">
    <property type="match status" value="1"/>
</dbReference>
<feature type="region of interest" description="Disordered" evidence="5">
    <location>
        <begin position="833"/>
        <end position="967"/>
    </location>
</feature>
<keyword evidence="6" id="KW-0732">Signal</keyword>
<evidence type="ECO:0000256" key="6">
    <source>
        <dbReference type="SAM" id="SignalP"/>
    </source>
</evidence>
<dbReference type="InterPro" id="IPR013126">
    <property type="entry name" value="Hsp_70_fam"/>
</dbReference>
<keyword evidence="4" id="KW-0143">Chaperone</keyword>
<protein>
    <recommendedName>
        <fullName evidence="9">Actin-like ATPase domain-containing protein</fullName>
    </recommendedName>
</protein>
<dbReference type="InterPro" id="IPR043129">
    <property type="entry name" value="ATPase_NBD"/>
</dbReference>
<dbReference type="Proteomes" id="UP001412239">
    <property type="component" value="Unassembled WGS sequence"/>
</dbReference>
<dbReference type="PANTHER" id="PTHR45639:SF3">
    <property type="entry name" value="HYPOXIA UP-REGULATED PROTEIN 1"/>
    <property type="match status" value="1"/>
</dbReference>
<dbReference type="PRINTS" id="PR00301">
    <property type="entry name" value="HEATSHOCK70"/>
</dbReference>
<dbReference type="GO" id="GO:0034663">
    <property type="term" value="C:endoplasmic reticulum chaperone complex"/>
    <property type="evidence" value="ECO:0007669"/>
    <property type="project" value="TreeGrafter"/>
</dbReference>
<dbReference type="Gene3D" id="3.30.30.30">
    <property type="match status" value="1"/>
</dbReference>
<dbReference type="EMBL" id="LN891106">
    <property type="protein sequence ID" value="CUS08929.1"/>
    <property type="molecule type" value="Genomic_DNA"/>
</dbReference>
<dbReference type="InterPro" id="IPR029048">
    <property type="entry name" value="HSP70_C_sf"/>
</dbReference>
<feature type="compositionally biased region" description="Basic and acidic residues" evidence="5">
    <location>
        <begin position="833"/>
        <end position="853"/>
    </location>
</feature>
<sequence>MRPISAPPVALTGLLLLSISSLASASAAVLGIDFGQEFIKAALVKPGIPLEIVLTKDTKRKEAAAIGFKPASNGEKGEFSYPERLYGADAVNLAARFPHDVYPGLKKVMGQHITDGSVAAYSKRNPALSVVPNIFRSTVAFQSSSAPPVDNGVGGFTVEELLAMQFKSIVHNAEALAGANTRIRDVVFTVPAFLKAEERSSLKLAAELAGLKVMSFVSDGLAVGINYATTRTFNEGSPEYHIVYDMGAGSTTATLLRFQGRSVKDVGRFNKTVQEVAVLGIGYDAELGGDLFNQEVFEILLDDFVNNPKAKELLKEDLDLKNTVRTNGRAASKLWKEATRVRQILSANADTVASIESLYKDIDFRSSKITRATLEELLAQYEARITKPITDAISIANIALSEVNTLIVHGGAVRTPFVGRKIEDIMGGAEKISKQVNPDESAVLGATFKGAAESGAFKVKEIRTQDLGAFGVSIKYKKDAEARKETVQQIFPFYSKIGNEKTIPFSRNSEFTFSTLYNLPPRINDPNQKPGQELLETIQTSNLTDSVKKLQEDFGCAEKDIVTKFGIVLNPKDSLPKVIRFWVECGVETAPEAPKKDASGAFEDVKGFFGYGKKDSEQKVLKDEDPSSSSSSTSTKSSSTSSSATPKSTKSADSEPKAVRRIEKIPVKYTITKGGFPNIPEKDKKALILKIRGFDKNDKERKNLEEARNNLEAYTYRARGYLSDDAFIAVSTEEQREKLDVMISEASDWLYGDGYAAGLKEVHQKIKQLEALEAPISKRKTEKDSLPEALKGLNSILTSMEGFIEREESLAEAQSDDHYSFDLEPLKKAYEKGRAWAEEKSAAQEKLQPHEDPVTTSEEVTTKAKELTTELITSIHTKKELDDMRVRSLKKAAAAAEKEAKEAEAKAKAEAETAAREEDEAVGETESEDEAEDEIKPESGEKTERVEERVGEEKVEEEIEERKRDEL</sequence>
<dbReference type="Gene3D" id="3.30.420.40">
    <property type="match status" value="2"/>
</dbReference>
<dbReference type="CDD" id="cd10230">
    <property type="entry name" value="ASKHA_NBD_HSP70_HYOU1"/>
    <property type="match status" value="1"/>
</dbReference>
<feature type="chain" id="PRO_5012471515" description="Actin-like ATPase domain-containing protein" evidence="6">
    <location>
        <begin position="26"/>
        <end position="967"/>
    </location>
</feature>
<dbReference type="GO" id="GO:0140662">
    <property type="term" value="F:ATP-dependent protein folding chaperone"/>
    <property type="evidence" value="ECO:0007669"/>
    <property type="project" value="InterPro"/>
</dbReference>
<keyword evidence="3" id="KW-0067">ATP-binding</keyword>
<reference evidence="7" key="1">
    <citation type="submission" date="2015-10" db="EMBL/GenBank/DDBJ databases">
        <authorList>
            <person name="Regsiter A."/>
            <person name="william w."/>
        </authorList>
    </citation>
    <scope>NUCLEOTIDE SEQUENCE</scope>
    <source>
        <strain evidence="7">Montdore</strain>
    </source>
</reference>
<dbReference type="GO" id="GO:0005524">
    <property type="term" value="F:ATP binding"/>
    <property type="evidence" value="ECO:0007669"/>
    <property type="project" value="UniProtKB-KW"/>
</dbReference>
<dbReference type="InterPro" id="IPR029047">
    <property type="entry name" value="HSP70_peptide-bd_sf"/>
</dbReference>
<dbReference type="GO" id="GO:0030968">
    <property type="term" value="P:endoplasmic reticulum unfolded protein response"/>
    <property type="evidence" value="ECO:0007669"/>
    <property type="project" value="TreeGrafter"/>
</dbReference>
<organism evidence="7 8">
    <name type="scientific">Tuber aestivum</name>
    <name type="common">summer truffle</name>
    <dbReference type="NCBI Taxonomy" id="59557"/>
    <lineage>
        <taxon>Eukaryota</taxon>
        <taxon>Fungi</taxon>
        <taxon>Dikarya</taxon>
        <taxon>Ascomycota</taxon>
        <taxon>Pezizomycotina</taxon>
        <taxon>Pezizomycetes</taxon>
        <taxon>Pezizales</taxon>
        <taxon>Tuberaceae</taxon>
        <taxon>Tuber</taxon>
    </lineage>
</organism>
<feature type="compositionally biased region" description="Basic and acidic residues" evidence="5">
    <location>
        <begin position="877"/>
        <end position="886"/>
    </location>
</feature>
<gene>
    <name evidence="7" type="ORF">GSTUAT00006988001</name>
</gene>
<keyword evidence="8" id="KW-1185">Reference proteome</keyword>
<feature type="compositionally biased region" description="Low complexity" evidence="5">
    <location>
        <begin position="627"/>
        <end position="649"/>
    </location>
</feature>
<feature type="signal peptide" evidence="6">
    <location>
        <begin position="1"/>
        <end position="25"/>
    </location>
</feature>
<proteinExistence type="predicted"/>
<dbReference type="SUPFAM" id="SSF100934">
    <property type="entry name" value="Heat shock protein 70kD (HSP70), C-terminal subdomain"/>
    <property type="match status" value="1"/>
</dbReference>
<accession>A0A292PN04</accession>
<keyword evidence="2" id="KW-0256">Endoplasmic reticulum</keyword>